<evidence type="ECO:0000313" key="2">
    <source>
        <dbReference type="EMBL" id="RXV71762.1"/>
    </source>
</evidence>
<accession>A0A4Q2AN41</accession>
<feature type="region of interest" description="Disordered" evidence="1">
    <location>
        <begin position="1"/>
        <end position="75"/>
    </location>
</feature>
<feature type="compositionally biased region" description="Basic and acidic residues" evidence="1">
    <location>
        <begin position="1"/>
        <end position="15"/>
    </location>
</feature>
<dbReference type="AlphaFoldDB" id="A0A4Q2AN41"/>
<reference evidence="2 3" key="1">
    <citation type="submission" date="2018-08" db="EMBL/GenBank/DDBJ databases">
        <title>Mountain-cultivated ginseng endophyte, Burkholderia stabilis and its activity against ginseng root rot disease.</title>
        <authorList>
            <person name="Tapan Kumar M."/>
            <person name="Bae H."/>
            <person name="Shanmugam G."/>
            <person name="Jeon J."/>
        </authorList>
    </citation>
    <scope>NUCLEOTIDE SEQUENCE [LARGE SCALE GENOMIC DNA]</scope>
    <source>
        <strain evidence="2 3">EB159</strain>
    </source>
</reference>
<dbReference type="Proteomes" id="UP000289650">
    <property type="component" value="Unassembled WGS sequence"/>
</dbReference>
<organism evidence="2 3">
    <name type="scientific">Burkholderia stabilis</name>
    <dbReference type="NCBI Taxonomy" id="95485"/>
    <lineage>
        <taxon>Bacteria</taxon>
        <taxon>Pseudomonadati</taxon>
        <taxon>Pseudomonadota</taxon>
        <taxon>Betaproteobacteria</taxon>
        <taxon>Burkholderiales</taxon>
        <taxon>Burkholderiaceae</taxon>
        <taxon>Burkholderia</taxon>
        <taxon>Burkholderia cepacia complex</taxon>
    </lineage>
</organism>
<gene>
    <name evidence="2" type="ORF">D1006_04895</name>
</gene>
<feature type="compositionally biased region" description="Basic residues" evidence="1">
    <location>
        <begin position="53"/>
        <end position="69"/>
    </location>
</feature>
<evidence type="ECO:0000313" key="3">
    <source>
        <dbReference type="Proteomes" id="UP000289650"/>
    </source>
</evidence>
<evidence type="ECO:0000256" key="1">
    <source>
        <dbReference type="SAM" id="MobiDB-lite"/>
    </source>
</evidence>
<comment type="caution">
    <text evidence="2">The sequence shown here is derived from an EMBL/GenBank/DDBJ whole genome shotgun (WGS) entry which is preliminary data.</text>
</comment>
<dbReference type="EMBL" id="QWEX01000001">
    <property type="protein sequence ID" value="RXV71762.1"/>
    <property type="molecule type" value="Genomic_DNA"/>
</dbReference>
<proteinExistence type="predicted"/>
<protein>
    <submittedName>
        <fullName evidence="2">Uncharacterized protein</fullName>
    </submittedName>
</protein>
<name>A0A4Q2AN41_9BURK</name>
<sequence length="75" mass="8103">MRESARVPARVEHGAGVKPGNIPVFRETRQAGSRPRSIGRAAVTGRRSDGRGAVRRARGGRVKSSGARRVRPEQC</sequence>